<reference evidence="2" key="1">
    <citation type="journal article" date="2023" name="G3 (Bethesda)">
        <title>A reference genome for the long-term kleptoplast-retaining sea slug Elysia crispata morphotype clarki.</title>
        <authorList>
            <person name="Eastman K.E."/>
            <person name="Pendleton A.L."/>
            <person name="Shaikh M.A."/>
            <person name="Suttiyut T."/>
            <person name="Ogas R."/>
            <person name="Tomko P."/>
            <person name="Gavelis G."/>
            <person name="Widhalm J.R."/>
            <person name="Wisecaver J.H."/>
        </authorList>
    </citation>
    <scope>NUCLEOTIDE SEQUENCE</scope>
    <source>
        <strain evidence="2">ECLA1</strain>
    </source>
</reference>
<dbReference type="AlphaFoldDB" id="A0AAE1AKN4"/>
<protein>
    <submittedName>
        <fullName evidence="2">Uncharacterized protein</fullName>
    </submittedName>
</protein>
<accession>A0AAE1AKN4</accession>
<feature type="compositionally biased region" description="Basic and acidic residues" evidence="1">
    <location>
        <begin position="14"/>
        <end position="24"/>
    </location>
</feature>
<gene>
    <name evidence="2" type="ORF">RRG08_004752</name>
</gene>
<keyword evidence="3" id="KW-1185">Reference proteome</keyword>
<sequence length="70" mass="8084">MEEGQGEVSMNELRVYDPHADRGGKAGRNYRARDQPDARTQALLTHYRYLWLQTKTANDQCQRAGKMETV</sequence>
<dbReference type="EMBL" id="JAWDGP010001758">
    <property type="protein sequence ID" value="KAK3788457.1"/>
    <property type="molecule type" value="Genomic_DNA"/>
</dbReference>
<name>A0AAE1AKN4_9GAST</name>
<evidence type="ECO:0000313" key="2">
    <source>
        <dbReference type="EMBL" id="KAK3788457.1"/>
    </source>
</evidence>
<comment type="caution">
    <text evidence="2">The sequence shown here is derived from an EMBL/GenBank/DDBJ whole genome shotgun (WGS) entry which is preliminary data.</text>
</comment>
<organism evidence="2 3">
    <name type="scientific">Elysia crispata</name>
    <name type="common">lettuce slug</name>
    <dbReference type="NCBI Taxonomy" id="231223"/>
    <lineage>
        <taxon>Eukaryota</taxon>
        <taxon>Metazoa</taxon>
        <taxon>Spiralia</taxon>
        <taxon>Lophotrochozoa</taxon>
        <taxon>Mollusca</taxon>
        <taxon>Gastropoda</taxon>
        <taxon>Heterobranchia</taxon>
        <taxon>Euthyneura</taxon>
        <taxon>Panpulmonata</taxon>
        <taxon>Sacoglossa</taxon>
        <taxon>Placobranchoidea</taxon>
        <taxon>Plakobranchidae</taxon>
        <taxon>Elysia</taxon>
    </lineage>
</organism>
<evidence type="ECO:0000313" key="3">
    <source>
        <dbReference type="Proteomes" id="UP001283361"/>
    </source>
</evidence>
<dbReference type="Proteomes" id="UP001283361">
    <property type="component" value="Unassembled WGS sequence"/>
</dbReference>
<evidence type="ECO:0000256" key="1">
    <source>
        <dbReference type="SAM" id="MobiDB-lite"/>
    </source>
</evidence>
<proteinExistence type="predicted"/>
<feature type="region of interest" description="Disordered" evidence="1">
    <location>
        <begin position="1"/>
        <end position="36"/>
    </location>
</feature>